<keyword evidence="4" id="KW-0862">Zinc</keyword>
<keyword evidence="3" id="KW-0238">DNA-binding</keyword>
<dbReference type="EMBL" id="BQNB010014577">
    <property type="protein sequence ID" value="GJT29873.1"/>
    <property type="molecule type" value="Genomic_DNA"/>
</dbReference>
<dbReference type="SUPFAM" id="SSF50630">
    <property type="entry name" value="Acid proteases"/>
    <property type="match status" value="1"/>
</dbReference>
<keyword evidence="7" id="KW-0695">RNA-directed DNA polymerase</keyword>
<keyword evidence="2" id="KW-0064">Aspartyl protease</keyword>
<organism evidence="7 8">
    <name type="scientific">Tanacetum coccineum</name>
    <dbReference type="NCBI Taxonomy" id="301880"/>
    <lineage>
        <taxon>Eukaryota</taxon>
        <taxon>Viridiplantae</taxon>
        <taxon>Streptophyta</taxon>
        <taxon>Embryophyta</taxon>
        <taxon>Tracheophyta</taxon>
        <taxon>Spermatophyta</taxon>
        <taxon>Magnoliopsida</taxon>
        <taxon>eudicotyledons</taxon>
        <taxon>Gunneridae</taxon>
        <taxon>Pentapetalae</taxon>
        <taxon>asterids</taxon>
        <taxon>campanulids</taxon>
        <taxon>Asterales</taxon>
        <taxon>Asteraceae</taxon>
        <taxon>Asteroideae</taxon>
        <taxon>Anthemideae</taxon>
        <taxon>Anthemidinae</taxon>
        <taxon>Tanacetum</taxon>
    </lineage>
</organism>
<feature type="coiled-coil region" evidence="5">
    <location>
        <begin position="507"/>
        <end position="551"/>
    </location>
</feature>
<proteinExistence type="predicted"/>
<evidence type="ECO:0000259" key="6">
    <source>
        <dbReference type="PROSITE" id="PS50158"/>
    </source>
</evidence>
<dbReference type="Gene3D" id="3.10.10.10">
    <property type="entry name" value="HIV Type 1 Reverse Transcriptase, subunit A, domain 1"/>
    <property type="match status" value="1"/>
</dbReference>
<dbReference type="InterPro" id="IPR036875">
    <property type="entry name" value="Znf_CCHC_sf"/>
</dbReference>
<evidence type="ECO:0000313" key="8">
    <source>
        <dbReference type="Proteomes" id="UP001151760"/>
    </source>
</evidence>
<dbReference type="GO" id="GO:0003964">
    <property type="term" value="F:RNA-directed DNA polymerase activity"/>
    <property type="evidence" value="ECO:0007669"/>
    <property type="project" value="UniProtKB-KW"/>
</dbReference>
<dbReference type="Proteomes" id="UP001151760">
    <property type="component" value="Unassembled WGS sequence"/>
</dbReference>
<dbReference type="Pfam" id="PF17919">
    <property type="entry name" value="RT_RNaseH_2"/>
    <property type="match status" value="1"/>
</dbReference>
<evidence type="ECO:0000256" key="2">
    <source>
        <dbReference type="ARBA" id="ARBA00022750"/>
    </source>
</evidence>
<feature type="domain" description="CCHC-type" evidence="6">
    <location>
        <begin position="87"/>
        <end position="102"/>
    </location>
</feature>
<keyword evidence="4" id="KW-0863">Zinc-finger</keyword>
<dbReference type="InterPro" id="IPR021109">
    <property type="entry name" value="Peptidase_aspartic_dom_sf"/>
</dbReference>
<gene>
    <name evidence="7" type="ORF">Tco_0910148</name>
</gene>
<dbReference type="InterPro" id="IPR043128">
    <property type="entry name" value="Rev_trsase/Diguanyl_cyclase"/>
</dbReference>
<dbReference type="InterPro" id="IPR032567">
    <property type="entry name" value="RTL1-rel"/>
</dbReference>
<accession>A0ABQ5CSF6</accession>
<sequence length="789" mass="89889">MCTKMVPEEEDRVEKFIGGLPDNIQGNVIATKPTKLQDVQPPFKRHNVRGQNVARVYTAGNNEKRGYAGHVPYCNKSPVVNQRVPTCFECGRQGHYRNKCPKLKNQNRGNKAGKKTKEARGKAYVLGGGEANPESNVVTGTFLFNNHYASMLFDSGTDQSFVSTTFSTLLDITPDTLDVSYVVKLADGRISKTNTVLRGCTLGLLGHPFNIDLMLVELGSFDVIIGMDWLANHRAVIVCDEKIVRIPYGDKVLIVQVSKKETEDKSKEKRLEDMPITRDFPEVFPEDFPGLPPMRQVEFEINLVPSAAPVACAPYRLASSELQEPSTQLLELSEKGFIRPSSSPWGAPVLFVKKKDGSFQMCIDYHELNKLTVKNRYPLPIINDLFDQLQGSRVSKIDLRSGYHQLRLLKQRWCSTPILALPEGSENFVVYSDASRKGLGAVLMQREKEVTGQNENVVEEIVDAAQVSTAVTTVTITTEEITLAQALEALKTSKPKDDIQAKIDVDYQLAERLQAQEQEELSDAEKATLFIQLLEKRRKHFAAKRAEVEKKQTTNKSSIEKDNVYLPKEHGSDTKLNDLNLKDFDSFQEIYDKQSKRISTRRYNEAKGGMMTKRRAKLKRCLEITPVKEEVIIDVVPLAVKSPSIVGWKIHKEGRKSYYQIIRTDGKSQMYMIFSHMLKSFDMEDLETLYKLVKAKYKSTKPVEDLDLVLWNDLKTMFEPHVEDAVWRNQQDYKVLSWKLYDSCGVHFLRMQHMQIYMLVEKKYPLTPSTLSMMLEKKLMIDYKSEMAY</sequence>
<protein>
    <submittedName>
        <fullName evidence="7">Reverse transcriptase domain-containing protein</fullName>
    </submittedName>
</protein>
<keyword evidence="2" id="KW-0378">Hydrolase</keyword>
<dbReference type="Gene3D" id="3.30.70.270">
    <property type="match status" value="1"/>
</dbReference>
<dbReference type="CDD" id="cd01647">
    <property type="entry name" value="RT_LTR"/>
    <property type="match status" value="1"/>
</dbReference>
<dbReference type="PANTHER" id="PTHR15503:SF45">
    <property type="entry name" value="RNA-DIRECTED DNA POLYMERASE HOMOLOG"/>
    <property type="match status" value="1"/>
</dbReference>
<dbReference type="PANTHER" id="PTHR15503">
    <property type="entry name" value="LDOC1 RELATED"/>
    <property type="match status" value="1"/>
</dbReference>
<dbReference type="PROSITE" id="PS50158">
    <property type="entry name" value="ZF_CCHC"/>
    <property type="match status" value="1"/>
</dbReference>
<evidence type="ECO:0000256" key="3">
    <source>
        <dbReference type="ARBA" id="ARBA00023125"/>
    </source>
</evidence>
<keyword evidence="4" id="KW-0479">Metal-binding</keyword>
<dbReference type="Pfam" id="PF08284">
    <property type="entry name" value="RVP_2"/>
    <property type="match status" value="1"/>
</dbReference>
<keyword evidence="5" id="KW-0175">Coiled coil</keyword>
<keyword evidence="7" id="KW-0808">Transferase</keyword>
<evidence type="ECO:0000256" key="4">
    <source>
        <dbReference type="PROSITE-ProRule" id="PRU00047"/>
    </source>
</evidence>
<evidence type="ECO:0000256" key="1">
    <source>
        <dbReference type="ARBA" id="ARBA00022670"/>
    </source>
</evidence>
<evidence type="ECO:0000256" key="5">
    <source>
        <dbReference type="SAM" id="Coils"/>
    </source>
</evidence>
<keyword evidence="1" id="KW-0645">Protease</keyword>
<dbReference type="SUPFAM" id="SSF57756">
    <property type="entry name" value="Retrovirus zinc finger-like domains"/>
    <property type="match status" value="1"/>
</dbReference>
<dbReference type="CDD" id="cd00303">
    <property type="entry name" value="retropepsin_like"/>
    <property type="match status" value="1"/>
</dbReference>
<reference evidence="7" key="2">
    <citation type="submission" date="2022-01" db="EMBL/GenBank/DDBJ databases">
        <authorList>
            <person name="Yamashiro T."/>
            <person name="Shiraishi A."/>
            <person name="Satake H."/>
            <person name="Nakayama K."/>
        </authorList>
    </citation>
    <scope>NUCLEOTIDE SEQUENCE</scope>
</reference>
<dbReference type="InterPro" id="IPR043502">
    <property type="entry name" value="DNA/RNA_pol_sf"/>
</dbReference>
<dbReference type="Gene3D" id="2.40.70.10">
    <property type="entry name" value="Acid Proteases"/>
    <property type="match status" value="1"/>
</dbReference>
<dbReference type="InterPro" id="IPR041577">
    <property type="entry name" value="RT_RNaseH_2"/>
</dbReference>
<comment type="caution">
    <text evidence="7">The sequence shown here is derived from an EMBL/GenBank/DDBJ whole genome shotgun (WGS) entry which is preliminary data.</text>
</comment>
<evidence type="ECO:0000313" key="7">
    <source>
        <dbReference type="EMBL" id="GJT29873.1"/>
    </source>
</evidence>
<reference evidence="7" key="1">
    <citation type="journal article" date="2022" name="Int. J. Mol. Sci.">
        <title>Draft Genome of Tanacetum Coccineum: Genomic Comparison of Closely Related Tanacetum-Family Plants.</title>
        <authorList>
            <person name="Yamashiro T."/>
            <person name="Shiraishi A."/>
            <person name="Nakayama K."/>
            <person name="Satake H."/>
        </authorList>
    </citation>
    <scope>NUCLEOTIDE SEQUENCE</scope>
</reference>
<dbReference type="InterPro" id="IPR001878">
    <property type="entry name" value="Znf_CCHC"/>
</dbReference>
<name>A0ABQ5CSF6_9ASTR</name>
<keyword evidence="8" id="KW-1185">Reference proteome</keyword>
<keyword evidence="7" id="KW-0548">Nucleotidyltransferase</keyword>
<dbReference type="SUPFAM" id="SSF56672">
    <property type="entry name" value="DNA/RNA polymerases"/>
    <property type="match status" value="1"/>
</dbReference>